<feature type="compositionally biased region" description="Basic and acidic residues" evidence="1">
    <location>
        <begin position="37"/>
        <end position="54"/>
    </location>
</feature>
<evidence type="ECO:0000313" key="2">
    <source>
        <dbReference type="EMBL" id="MPC16402.1"/>
    </source>
</evidence>
<protein>
    <submittedName>
        <fullName evidence="2">Uncharacterized protein</fullName>
    </submittedName>
</protein>
<organism evidence="2 3">
    <name type="scientific">Portunus trituberculatus</name>
    <name type="common">Swimming crab</name>
    <name type="synonym">Neptunus trituberculatus</name>
    <dbReference type="NCBI Taxonomy" id="210409"/>
    <lineage>
        <taxon>Eukaryota</taxon>
        <taxon>Metazoa</taxon>
        <taxon>Ecdysozoa</taxon>
        <taxon>Arthropoda</taxon>
        <taxon>Crustacea</taxon>
        <taxon>Multicrustacea</taxon>
        <taxon>Malacostraca</taxon>
        <taxon>Eumalacostraca</taxon>
        <taxon>Eucarida</taxon>
        <taxon>Decapoda</taxon>
        <taxon>Pleocyemata</taxon>
        <taxon>Brachyura</taxon>
        <taxon>Eubrachyura</taxon>
        <taxon>Portunoidea</taxon>
        <taxon>Portunidae</taxon>
        <taxon>Portuninae</taxon>
        <taxon>Portunus</taxon>
    </lineage>
</organism>
<dbReference type="EMBL" id="VSRR010000503">
    <property type="protein sequence ID" value="MPC16402.1"/>
    <property type="molecule type" value="Genomic_DNA"/>
</dbReference>
<evidence type="ECO:0000256" key="1">
    <source>
        <dbReference type="SAM" id="MobiDB-lite"/>
    </source>
</evidence>
<name>A0A5B7D2X3_PORTR</name>
<comment type="caution">
    <text evidence="2">The sequence shown here is derived from an EMBL/GenBank/DDBJ whole genome shotgun (WGS) entry which is preliminary data.</text>
</comment>
<sequence>MSLVLMFMFSEIKEKINKRTGDIVWAEITWKVAGKADSSRRRTRDPGTNHHSSDRLRSSRFLYILCRIRTSTTQLCIMAIASGQGGPREAAEGLLGTIQGCRKS</sequence>
<accession>A0A5B7D2X3</accession>
<dbReference type="Proteomes" id="UP000324222">
    <property type="component" value="Unassembled WGS sequence"/>
</dbReference>
<keyword evidence="3" id="KW-1185">Reference proteome</keyword>
<dbReference type="AlphaFoldDB" id="A0A5B7D2X3"/>
<evidence type="ECO:0000313" key="3">
    <source>
        <dbReference type="Proteomes" id="UP000324222"/>
    </source>
</evidence>
<reference evidence="2 3" key="1">
    <citation type="submission" date="2019-05" db="EMBL/GenBank/DDBJ databases">
        <title>Another draft genome of Portunus trituberculatus and its Hox gene families provides insights of decapod evolution.</title>
        <authorList>
            <person name="Jeong J.-H."/>
            <person name="Song I."/>
            <person name="Kim S."/>
            <person name="Choi T."/>
            <person name="Kim D."/>
            <person name="Ryu S."/>
            <person name="Kim W."/>
        </authorList>
    </citation>
    <scope>NUCLEOTIDE SEQUENCE [LARGE SCALE GENOMIC DNA]</scope>
    <source>
        <tissue evidence="2">Muscle</tissue>
    </source>
</reference>
<proteinExistence type="predicted"/>
<feature type="region of interest" description="Disordered" evidence="1">
    <location>
        <begin position="35"/>
        <end position="54"/>
    </location>
</feature>
<gene>
    <name evidence="2" type="ORF">E2C01_009226</name>
</gene>